<dbReference type="AlphaFoldDB" id="A0A5P9JYL1"/>
<name>A0A5P9JYL1_9HYPH</name>
<dbReference type="InterPro" id="IPR020846">
    <property type="entry name" value="MFS_dom"/>
</dbReference>
<dbReference type="Proteomes" id="UP000325614">
    <property type="component" value="Chromosome"/>
</dbReference>
<evidence type="ECO:0000256" key="2">
    <source>
        <dbReference type="ARBA" id="ARBA00022475"/>
    </source>
</evidence>
<dbReference type="EMBL" id="CP045423">
    <property type="protein sequence ID" value="QFU17952.1"/>
    <property type="molecule type" value="Genomic_DNA"/>
</dbReference>
<gene>
    <name evidence="8" type="ORF">GDR74_17985</name>
</gene>
<dbReference type="PANTHER" id="PTHR23513:SF6">
    <property type="entry name" value="MAJOR FACILITATOR SUPERFAMILY ASSOCIATED DOMAIN-CONTAINING PROTEIN"/>
    <property type="match status" value="1"/>
</dbReference>
<dbReference type="PROSITE" id="PS50850">
    <property type="entry name" value="MFS"/>
    <property type="match status" value="1"/>
</dbReference>
<keyword evidence="5 6" id="KW-0472">Membrane</keyword>
<dbReference type="InterPro" id="IPR011701">
    <property type="entry name" value="MFS"/>
</dbReference>
<feature type="transmembrane region" description="Helical" evidence="6">
    <location>
        <begin position="306"/>
        <end position="326"/>
    </location>
</feature>
<comment type="subcellular location">
    <subcellularLocation>
        <location evidence="1">Cell membrane</location>
        <topology evidence="1">Multi-pass membrane protein</topology>
    </subcellularLocation>
</comment>
<evidence type="ECO:0000256" key="5">
    <source>
        <dbReference type="ARBA" id="ARBA00023136"/>
    </source>
</evidence>
<feature type="transmembrane region" description="Helical" evidence="6">
    <location>
        <begin position="82"/>
        <end position="101"/>
    </location>
</feature>
<feature type="transmembrane region" description="Helical" evidence="6">
    <location>
        <begin position="170"/>
        <end position="188"/>
    </location>
</feature>
<evidence type="ECO:0000313" key="9">
    <source>
        <dbReference type="Proteomes" id="UP000325614"/>
    </source>
</evidence>
<accession>A0A5P9JYL1</accession>
<evidence type="ECO:0000256" key="1">
    <source>
        <dbReference type="ARBA" id="ARBA00004651"/>
    </source>
</evidence>
<feature type="transmembrane region" description="Helical" evidence="6">
    <location>
        <begin position="376"/>
        <end position="396"/>
    </location>
</feature>
<feature type="transmembrane region" description="Helical" evidence="6">
    <location>
        <begin position="107"/>
        <end position="126"/>
    </location>
</feature>
<sequence length="411" mass="41201">MPNPLPPSFRFLARSNLAAQSAEQIGLAAAPLIAVLALGAGPGETGLLAVVQTLPFLLLSFPAGILADRLPRRTLMAAAEGLRVLALLALPLLAAAGWLSIPTLAALGFAAATGTVVFSVAAPALVPSLVGRSLLAKANGQLELARSIAYAAGPALAGSLVGFLGASPTFVLAAALSALAVLLLVRVPETPVAPAARRRLRQDLKEGAAFAWRHPYLRPILLTAVAWNLAWFVLQAAYVPYAARVLGLDAAGIGTSLATYGIGMIAGALAAPRLVGRLTFGAAILVGPIVSVAAAFAMAATLWVPAGALAAFSFFLFGAGPILWTIGQTTLRQTVTPVSLLGRVSALVMTATAGARPIGAAAGAAIGAAYGPEACIAVAAAGFVVQLLVILASPVARLEALPDPVAGPAGS</sequence>
<dbReference type="PANTHER" id="PTHR23513">
    <property type="entry name" value="INTEGRAL MEMBRANE EFFLUX PROTEIN-RELATED"/>
    <property type="match status" value="1"/>
</dbReference>
<proteinExistence type="predicted"/>
<feature type="transmembrane region" description="Helical" evidence="6">
    <location>
        <begin position="278"/>
        <end position="300"/>
    </location>
</feature>
<evidence type="ECO:0000256" key="3">
    <source>
        <dbReference type="ARBA" id="ARBA00022692"/>
    </source>
</evidence>
<organism evidence="8 9">
    <name type="scientific">Microvirga thermotolerans</name>
    <dbReference type="NCBI Taxonomy" id="2651334"/>
    <lineage>
        <taxon>Bacteria</taxon>
        <taxon>Pseudomonadati</taxon>
        <taxon>Pseudomonadota</taxon>
        <taxon>Alphaproteobacteria</taxon>
        <taxon>Hyphomicrobiales</taxon>
        <taxon>Methylobacteriaceae</taxon>
        <taxon>Microvirga</taxon>
    </lineage>
</organism>
<keyword evidence="9" id="KW-1185">Reference proteome</keyword>
<reference evidence="8 9" key="1">
    <citation type="submission" date="2019-10" db="EMBL/GenBank/DDBJ databases">
        <title>Isolation, Identification of Microvirga thermotolerans HR1, a novel thermophilic bacterium and Comparative Genomics of the genus Microvirga.</title>
        <authorList>
            <person name="Li J."/>
            <person name="Zhang W."/>
            <person name="Lin M."/>
            <person name="Wang J."/>
        </authorList>
    </citation>
    <scope>NUCLEOTIDE SEQUENCE [LARGE SCALE GENOMIC DNA]</scope>
    <source>
        <strain evidence="8 9">HR1</strain>
    </source>
</reference>
<evidence type="ECO:0000259" key="7">
    <source>
        <dbReference type="PROSITE" id="PS50850"/>
    </source>
</evidence>
<feature type="transmembrane region" description="Helical" evidence="6">
    <location>
        <begin position="147"/>
        <end position="164"/>
    </location>
</feature>
<dbReference type="GO" id="GO:0005886">
    <property type="term" value="C:plasma membrane"/>
    <property type="evidence" value="ECO:0007669"/>
    <property type="project" value="UniProtKB-SubCell"/>
</dbReference>
<dbReference type="GO" id="GO:0022857">
    <property type="term" value="F:transmembrane transporter activity"/>
    <property type="evidence" value="ECO:0007669"/>
    <property type="project" value="InterPro"/>
</dbReference>
<dbReference type="Gene3D" id="1.20.1250.20">
    <property type="entry name" value="MFS general substrate transporter like domains"/>
    <property type="match status" value="1"/>
</dbReference>
<evidence type="ECO:0000313" key="8">
    <source>
        <dbReference type="EMBL" id="QFU17952.1"/>
    </source>
</evidence>
<evidence type="ECO:0000256" key="6">
    <source>
        <dbReference type="SAM" id="Phobius"/>
    </source>
</evidence>
<keyword evidence="3 6" id="KW-0812">Transmembrane</keyword>
<protein>
    <submittedName>
        <fullName evidence="8">MFS transporter</fullName>
    </submittedName>
</protein>
<evidence type="ECO:0000256" key="4">
    <source>
        <dbReference type="ARBA" id="ARBA00022989"/>
    </source>
</evidence>
<feature type="transmembrane region" description="Helical" evidence="6">
    <location>
        <begin position="250"/>
        <end position="271"/>
    </location>
</feature>
<feature type="domain" description="Major facilitator superfamily (MFS) profile" evidence="7">
    <location>
        <begin position="1"/>
        <end position="397"/>
    </location>
</feature>
<dbReference type="Pfam" id="PF07690">
    <property type="entry name" value="MFS_1"/>
    <property type="match status" value="1"/>
</dbReference>
<dbReference type="KEGG" id="mico:GDR74_17985"/>
<dbReference type="InterPro" id="IPR036259">
    <property type="entry name" value="MFS_trans_sf"/>
</dbReference>
<dbReference type="SUPFAM" id="SSF103473">
    <property type="entry name" value="MFS general substrate transporter"/>
    <property type="match status" value="1"/>
</dbReference>
<feature type="transmembrane region" description="Helical" evidence="6">
    <location>
        <begin position="220"/>
        <end position="238"/>
    </location>
</feature>
<feature type="transmembrane region" description="Helical" evidence="6">
    <location>
        <begin position="47"/>
        <end position="70"/>
    </location>
</feature>
<keyword evidence="4 6" id="KW-1133">Transmembrane helix</keyword>
<dbReference type="RefSeq" id="WP_152587583.1">
    <property type="nucleotide sequence ID" value="NZ_CP045423.1"/>
</dbReference>
<dbReference type="CDD" id="cd06173">
    <property type="entry name" value="MFS_MefA_like"/>
    <property type="match status" value="1"/>
</dbReference>
<keyword evidence="2" id="KW-1003">Cell membrane</keyword>